<dbReference type="Proteomes" id="UP000266292">
    <property type="component" value="Plasmid unnamed"/>
</dbReference>
<evidence type="ECO:0000313" key="1">
    <source>
        <dbReference type="EMBL" id="ARS38073.1"/>
    </source>
</evidence>
<proteinExistence type="predicted"/>
<dbReference type="AlphaFoldDB" id="A0A1X9YZ32"/>
<dbReference type="EMBL" id="CP021236">
    <property type="protein sequence ID" value="ARS38073.1"/>
    <property type="molecule type" value="Genomic_DNA"/>
</dbReference>
<protein>
    <submittedName>
        <fullName evidence="1">Uncharacterized protein</fullName>
    </submittedName>
</protein>
<accession>A0A1X9YZ32</accession>
<gene>
    <name evidence="1" type="ORF">CA264_21225</name>
</gene>
<reference evidence="2" key="1">
    <citation type="submission" date="2017-05" db="EMBL/GenBank/DDBJ databases">
        <authorList>
            <person name="Ray J."/>
            <person name="Price M."/>
            <person name="Deutschbauer A."/>
        </authorList>
    </citation>
    <scope>NUCLEOTIDE SEQUENCE [LARGE SCALE GENOMIC DNA]</scope>
    <source>
        <strain evidence="2">DSM 19842</strain>
        <plasmid evidence="2">unnamed</plasmid>
    </source>
</reference>
<organism evidence="1 2">
    <name type="scientific">Pontibacter actiniarum</name>
    <dbReference type="NCBI Taxonomy" id="323450"/>
    <lineage>
        <taxon>Bacteria</taxon>
        <taxon>Pseudomonadati</taxon>
        <taxon>Bacteroidota</taxon>
        <taxon>Cytophagia</taxon>
        <taxon>Cytophagales</taxon>
        <taxon>Hymenobacteraceae</taxon>
        <taxon>Pontibacter</taxon>
    </lineage>
</organism>
<dbReference type="OrthoDB" id="1496167at2"/>
<geneLocation type="plasmid" evidence="1 2">
    <name>unnamed</name>
</geneLocation>
<evidence type="ECO:0000313" key="2">
    <source>
        <dbReference type="Proteomes" id="UP000266292"/>
    </source>
</evidence>
<sequence>MTGDAKQRKADFISLMMSSVDSISCNKENARDYLLEEGLDPDSIRAEGIKRIKKLKLQAQANSTRKEMSSTAAIKQKAMEWVEKLLNDVNFSFPQFVKTENLVLQNRNLEKLTKDDIKSTLTQYYYLKFMEQENKQSNEQ</sequence>
<keyword evidence="1" id="KW-0614">Plasmid</keyword>
<dbReference type="KEGG" id="pact:CA264_21225"/>
<keyword evidence="2" id="KW-1185">Reference proteome</keyword>
<dbReference type="RefSeq" id="WP_025603825.1">
    <property type="nucleotide sequence ID" value="NZ_CP021236.1"/>
</dbReference>
<name>A0A1X9YZ32_9BACT</name>
<dbReference type="STRING" id="709015.GCA_000472485_00052"/>